<name>A0A1I0HE41_9FIRM</name>
<dbReference type="Proteomes" id="UP000199568">
    <property type="component" value="Unassembled WGS sequence"/>
</dbReference>
<accession>A0A1I0HE41</accession>
<dbReference type="InterPro" id="IPR036582">
    <property type="entry name" value="Mao_N_sf"/>
</dbReference>
<evidence type="ECO:0000313" key="3">
    <source>
        <dbReference type="EMBL" id="SET82179.1"/>
    </source>
</evidence>
<dbReference type="AlphaFoldDB" id="A0A1I0HE41"/>
<feature type="non-terminal residue" evidence="3">
    <location>
        <position position="1"/>
    </location>
</feature>
<proteinExistence type="predicted"/>
<dbReference type="STRING" id="426128.SAMN05660297_03616"/>
<dbReference type="SUPFAM" id="SSF55383">
    <property type="entry name" value="Copper amine oxidase, domain N"/>
    <property type="match status" value="1"/>
</dbReference>
<sequence length="416" mass="44471">SGQASEAIALKVGANTITVEVTAEDGVTIKTYTITINRAAPSSGGGGGYTPPISPPQPAPIPDVTGGVSTDTVTLGTEVLEKQATITDSGGMVEIFTLQTIAAQQQLVAARLEGKTTMEIKIESNPMTTTIINIPEDFLKSSVDMKVTVATQQATLELPATLVAILAEAGEGLSLRMERGDAEIVQKGLDETRYGEGSAILGNPTMVNTTLKGETTVILPLEGIAFPEDAQQREDFLDSLAVFVIHSDGEKKVIGGEIIFDADGNPVSIKFSVDRFSTFAIIKQSEALKQRNIISLTIGDRTAIINGRSYKLDAAPLIDPKTNRTLVPLRFVSEMLGAKVEWLKESRQVRITQQETEIILTIGSHTAVVNNNIIALDCPAEILPPGRTFVPLRFVSQALGANIEWDESTQTITISQ</sequence>
<dbReference type="InterPro" id="IPR025883">
    <property type="entry name" value="Cadherin-like_domain"/>
</dbReference>
<evidence type="ECO:0000313" key="4">
    <source>
        <dbReference type="Proteomes" id="UP000199568"/>
    </source>
</evidence>
<organism evidence="3 4">
    <name type="scientific">Natronincola peptidivorans</name>
    <dbReference type="NCBI Taxonomy" id="426128"/>
    <lineage>
        <taxon>Bacteria</taxon>
        <taxon>Bacillati</taxon>
        <taxon>Bacillota</taxon>
        <taxon>Clostridia</taxon>
        <taxon>Peptostreptococcales</taxon>
        <taxon>Natronincolaceae</taxon>
        <taxon>Natronincola</taxon>
    </lineage>
</organism>
<reference evidence="3 4" key="1">
    <citation type="submission" date="2016-10" db="EMBL/GenBank/DDBJ databases">
        <authorList>
            <person name="de Groot N.N."/>
        </authorList>
    </citation>
    <scope>NUCLEOTIDE SEQUENCE [LARGE SCALE GENOMIC DNA]</scope>
    <source>
        <strain evidence="3 4">DSM 18979</strain>
    </source>
</reference>
<keyword evidence="4" id="KW-1185">Reference proteome</keyword>
<dbReference type="RefSeq" id="WP_170834888.1">
    <property type="nucleotide sequence ID" value="NZ_FOHU01000041.1"/>
</dbReference>
<dbReference type="Pfam" id="PF07833">
    <property type="entry name" value="Cu_amine_oxidN1"/>
    <property type="match status" value="1"/>
</dbReference>
<dbReference type="EMBL" id="FOHU01000041">
    <property type="protein sequence ID" value="SET82179.1"/>
    <property type="molecule type" value="Genomic_DNA"/>
</dbReference>
<dbReference type="InterPro" id="IPR012854">
    <property type="entry name" value="Cu_amine_oxidase-like_N"/>
</dbReference>
<gene>
    <name evidence="3" type="ORF">SAMN05660297_03616</name>
</gene>
<dbReference type="Pfam" id="PF12733">
    <property type="entry name" value="Cadherin-like"/>
    <property type="match status" value="1"/>
</dbReference>
<protein>
    <submittedName>
        <fullName evidence="3">Cadherin-like beta sandwich domain-containing protein</fullName>
    </submittedName>
</protein>
<dbReference type="Gene3D" id="3.30.457.10">
    <property type="entry name" value="Copper amine oxidase-like, N-terminal domain"/>
    <property type="match status" value="1"/>
</dbReference>
<evidence type="ECO:0000259" key="1">
    <source>
        <dbReference type="Pfam" id="PF07833"/>
    </source>
</evidence>
<feature type="domain" description="Copper amine oxidase-like N-terminal" evidence="1">
    <location>
        <begin position="305"/>
        <end position="414"/>
    </location>
</feature>
<feature type="domain" description="Cadherin-like beta-sandwich-like" evidence="2">
    <location>
        <begin position="4"/>
        <end position="38"/>
    </location>
</feature>
<evidence type="ECO:0000259" key="2">
    <source>
        <dbReference type="Pfam" id="PF12733"/>
    </source>
</evidence>